<evidence type="ECO:0000259" key="3">
    <source>
        <dbReference type="Pfam" id="PF01408"/>
    </source>
</evidence>
<dbReference type="Pfam" id="PF01408">
    <property type="entry name" value="GFO_IDH_MocA"/>
    <property type="match status" value="1"/>
</dbReference>
<dbReference type="InterPro" id="IPR000683">
    <property type="entry name" value="Gfo/Idh/MocA-like_OxRdtase_N"/>
</dbReference>
<protein>
    <recommendedName>
        <fullName evidence="3">Gfo/Idh/MocA-like oxidoreductase N-terminal domain-containing protein</fullName>
    </recommendedName>
</protein>
<dbReference type="EMBL" id="UINC01100883">
    <property type="protein sequence ID" value="SVC61282.1"/>
    <property type="molecule type" value="Genomic_DNA"/>
</dbReference>
<dbReference type="InterPro" id="IPR051317">
    <property type="entry name" value="Gfo/Idh/MocA_oxidoreduct"/>
</dbReference>
<proteinExistence type="inferred from homology"/>
<gene>
    <name evidence="4" type="ORF">METZ01_LOCUS314136</name>
</gene>
<dbReference type="GO" id="GO:0000166">
    <property type="term" value="F:nucleotide binding"/>
    <property type="evidence" value="ECO:0007669"/>
    <property type="project" value="InterPro"/>
</dbReference>
<reference evidence="4" key="1">
    <citation type="submission" date="2018-05" db="EMBL/GenBank/DDBJ databases">
        <authorList>
            <person name="Lanie J.A."/>
            <person name="Ng W.-L."/>
            <person name="Kazmierczak K.M."/>
            <person name="Andrzejewski T.M."/>
            <person name="Davidsen T.M."/>
            <person name="Wayne K.J."/>
            <person name="Tettelin H."/>
            <person name="Glass J.I."/>
            <person name="Rusch D."/>
            <person name="Podicherti R."/>
            <person name="Tsui H.-C.T."/>
            <person name="Winkler M.E."/>
        </authorList>
    </citation>
    <scope>NUCLEOTIDE SEQUENCE</scope>
</reference>
<dbReference type="SUPFAM" id="SSF51735">
    <property type="entry name" value="NAD(P)-binding Rossmann-fold domains"/>
    <property type="match status" value="1"/>
</dbReference>
<dbReference type="GO" id="GO:0016491">
    <property type="term" value="F:oxidoreductase activity"/>
    <property type="evidence" value="ECO:0007669"/>
    <property type="project" value="UniProtKB-KW"/>
</dbReference>
<feature type="domain" description="Gfo/Idh/MocA-like oxidoreductase N-terminal" evidence="3">
    <location>
        <begin position="1"/>
        <end position="108"/>
    </location>
</feature>
<evidence type="ECO:0000313" key="4">
    <source>
        <dbReference type="EMBL" id="SVC61282.1"/>
    </source>
</evidence>
<dbReference type="Gene3D" id="3.40.50.720">
    <property type="entry name" value="NAD(P)-binding Rossmann-like Domain"/>
    <property type="match status" value="1"/>
</dbReference>
<feature type="non-terminal residue" evidence="4">
    <location>
        <position position="129"/>
    </location>
</feature>
<organism evidence="4">
    <name type="scientific">marine metagenome</name>
    <dbReference type="NCBI Taxonomy" id="408172"/>
    <lineage>
        <taxon>unclassified sequences</taxon>
        <taxon>metagenomes</taxon>
        <taxon>ecological metagenomes</taxon>
    </lineage>
</organism>
<dbReference type="InterPro" id="IPR036291">
    <property type="entry name" value="NAD(P)-bd_dom_sf"/>
</dbReference>
<name>A0A382NNI1_9ZZZZ</name>
<dbReference type="PANTHER" id="PTHR43708">
    <property type="entry name" value="CONSERVED EXPRESSED OXIDOREDUCTASE (EUROFUNG)"/>
    <property type="match status" value="1"/>
</dbReference>
<sequence length="129" mass="14632">MKVGIIGASSICSSVHLPLLSCMDNVSIEFIADRKNPENLAKLYNTKPIQINKQSSFPDCDIVLITIPVGARNEYLYEFAKSDSYVFSEKPFAMDLETHKNLLQLSDKFTCNYARIFFNTTRNIKNIIS</sequence>
<evidence type="ECO:0000256" key="2">
    <source>
        <dbReference type="ARBA" id="ARBA00023002"/>
    </source>
</evidence>
<evidence type="ECO:0000256" key="1">
    <source>
        <dbReference type="ARBA" id="ARBA00010928"/>
    </source>
</evidence>
<dbReference type="PANTHER" id="PTHR43708:SF5">
    <property type="entry name" value="CONSERVED EXPRESSED OXIDOREDUCTASE (EUROFUNG)-RELATED"/>
    <property type="match status" value="1"/>
</dbReference>
<keyword evidence="2" id="KW-0560">Oxidoreductase</keyword>
<dbReference type="AlphaFoldDB" id="A0A382NNI1"/>
<comment type="similarity">
    <text evidence="1">Belongs to the Gfo/Idh/MocA family.</text>
</comment>
<accession>A0A382NNI1</accession>